<keyword evidence="12" id="KW-1185">Reference proteome</keyword>
<evidence type="ECO:0000256" key="3">
    <source>
        <dbReference type="ARBA" id="ARBA00022679"/>
    </source>
</evidence>
<dbReference type="Pfam" id="PF06990">
    <property type="entry name" value="Gal-3-0_sulfotr"/>
    <property type="match status" value="1"/>
</dbReference>
<sequence length="243" mass="28215">MCFTATLLLPRIKERNLIRFPSDTFSRYTEFLRVSFNDQSNGNKLARTKTVRSTSGDSSQSSSGAPRHEETGSRNVTDVDGEFWDLLNNAKQQSEEEEDVDEEAELDEEDEKQDSSTESSFVQYDELSCKPHENIAFLKTHKTGSSTLTNILNRYADLRELNMALPAPHLYRFGWPGYFHWRAVDLWRLNGEPAHVLCNHARYNRPAMDVVMHGDTKYITILRDPVYQFESTFNYMELYRFSD</sequence>
<evidence type="ECO:0000256" key="4">
    <source>
        <dbReference type="ARBA" id="ARBA00022692"/>
    </source>
</evidence>
<keyword evidence="4" id="KW-0812">Transmembrane</keyword>
<feature type="compositionally biased region" description="Acidic residues" evidence="10">
    <location>
        <begin position="95"/>
        <end position="112"/>
    </location>
</feature>
<dbReference type="PANTHER" id="PTHR14647">
    <property type="entry name" value="GALACTOSE-3-O-SULFOTRANSFERASE"/>
    <property type="match status" value="1"/>
</dbReference>
<evidence type="ECO:0000256" key="8">
    <source>
        <dbReference type="ARBA" id="ARBA00023136"/>
    </source>
</evidence>
<name>A0A9W9ZDL6_9CNID</name>
<protein>
    <submittedName>
        <fullName evidence="11">Galactose-3-O-sulfotransferase 1</fullName>
        <ecNumber evidence="11">2.8.2.11</ecNumber>
    </submittedName>
</protein>
<keyword evidence="7" id="KW-0333">Golgi apparatus</keyword>
<dbReference type="InterPro" id="IPR027417">
    <property type="entry name" value="P-loop_NTPase"/>
</dbReference>
<keyword evidence="6" id="KW-1133">Transmembrane helix</keyword>
<dbReference type="GO" id="GO:0009247">
    <property type="term" value="P:glycolipid biosynthetic process"/>
    <property type="evidence" value="ECO:0007669"/>
    <property type="project" value="InterPro"/>
</dbReference>
<evidence type="ECO:0000256" key="6">
    <source>
        <dbReference type="ARBA" id="ARBA00022989"/>
    </source>
</evidence>
<evidence type="ECO:0000256" key="5">
    <source>
        <dbReference type="ARBA" id="ARBA00022968"/>
    </source>
</evidence>
<keyword evidence="5" id="KW-0735">Signal-anchor</keyword>
<dbReference type="AlphaFoldDB" id="A0A9W9ZDL6"/>
<gene>
    <name evidence="11" type="primary">GAL3ST1_2</name>
    <name evidence="11" type="ORF">OS493_014038</name>
</gene>
<dbReference type="SUPFAM" id="SSF52540">
    <property type="entry name" value="P-loop containing nucleoside triphosphate hydrolases"/>
    <property type="match status" value="1"/>
</dbReference>
<feature type="region of interest" description="Disordered" evidence="10">
    <location>
        <begin position="90"/>
        <end position="122"/>
    </location>
</feature>
<keyword evidence="3 11" id="KW-0808">Transferase</keyword>
<comment type="subcellular location">
    <subcellularLocation>
        <location evidence="1">Golgi apparatus membrane</location>
        <topology evidence="1">Single-pass type II membrane protein</topology>
    </subcellularLocation>
</comment>
<dbReference type="GO" id="GO:0000139">
    <property type="term" value="C:Golgi membrane"/>
    <property type="evidence" value="ECO:0007669"/>
    <property type="project" value="UniProtKB-SubCell"/>
</dbReference>
<dbReference type="PANTHER" id="PTHR14647:SF85">
    <property type="entry name" value="GALACTOSYLCERAMIDE SULFOTRANSFERASE-LIKE"/>
    <property type="match status" value="1"/>
</dbReference>
<evidence type="ECO:0000256" key="1">
    <source>
        <dbReference type="ARBA" id="ARBA00004323"/>
    </source>
</evidence>
<dbReference type="EMBL" id="MU826356">
    <property type="protein sequence ID" value="KAJ7379642.1"/>
    <property type="molecule type" value="Genomic_DNA"/>
</dbReference>
<dbReference type="GO" id="GO:0001733">
    <property type="term" value="F:galactosylceramide sulfotransferase activity"/>
    <property type="evidence" value="ECO:0007669"/>
    <property type="project" value="UniProtKB-EC"/>
</dbReference>
<dbReference type="InterPro" id="IPR009729">
    <property type="entry name" value="Gal-3-0_sulfotransfrase"/>
</dbReference>
<evidence type="ECO:0000256" key="2">
    <source>
        <dbReference type="ARBA" id="ARBA00008124"/>
    </source>
</evidence>
<evidence type="ECO:0000256" key="9">
    <source>
        <dbReference type="ARBA" id="ARBA00023180"/>
    </source>
</evidence>
<keyword evidence="9" id="KW-0325">Glycoprotein</keyword>
<evidence type="ECO:0000313" key="12">
    <source>
        <dbReference type="Proteomes" id="UP001163046"/>
    </source>
</evidence>
<feature type="compositionally biased region" description="Low complexity" evidence="10">
    <location>
        <begin position="53"/>
        <end position="63"/>
    </location>
</feature>
<organism evidence="11 12">
    <name type="scientific">Desmophyllum pertusum</name>
    <dbReference type="NCBI Taxonomy" id="174260"/>
    <lineage>
        <taxon>Eukaryota</taxon>
        <taxon>Metazoa</taxon>
        <taxon>Cnidaria</taxon>
        <taxon>Anthozoa</taxon>
        <taxon>Hexacorallia</taxon>
        <taxon>Scleractinia</taxon>
        <taxon>Caryophylliina</taxon>
        <taxon>Caryophylliidae</taxon>
        <taxon>Desmophyllum</taxon>
    </lineage>
</organism>
<dbReference type="EC" id="2.8.2.11" evidence="11"/>
<keyword evidence="8" id="KW-0472">Membrane</keyword>
<accession>A0A9W9ZDL6</accession>
<comment type="caution">
    <text evidence="11">The sequence shown here is derived from an EMBL/GenBank/DDBJ whole genome shotgun (WGS) entry which is preliminary data.</text>
</comment>
<dbReference type="Gene3D" id="3.40.50.300">
    <property type="entry name" value="P-loop containing nucleotide triphosphate hydrolases"/>
    <property type="match status" value="1"/>
</dbReference>
<comment type="similarity">
    <text evidence="2">Belongs to the galactose-3-O-sulfotransferase family.</text>
</comment>
<evidence type="ECO:0000256" key="10">
    <source>
        <dbReference type="SAM" id="MobiDB-lite"/>
    </source>
</evidence>
<dbReference type="Proteomes" id="UP001163046">
    <property type="component" value="Unassembled WGS sequence"/>
</dbReference>
<dbReference type="OrthoDB" id="514299at2759"/>
<feature type="region of interest" description="Disordered" evidence="10">
    <location>
        <begin position="43"/>
        <end position="75"/>
    </location>
</feature>
<proteinExistence type="inferred from homology"/>
<evidence type="ECO:0000256" key="7">
    <source>
        <dbReference type="ARBA" id="ARBA00023034"/>
    </source>
</evidence>
<evidence type="ECO:0000313" key="11">
    <source>
        <dbReference type="EMBL" id="KAJ7379642.1"/>
    </source>
</evidence>
<reference evidence="11" key="1">
    <citation type="submission" date="2023-01" db="EMBL/GenBank/DDBJ databases">
        <title>Genome assembly of the deep-sea coral Lophelia pertusa.</title>
        <authorList>
            <person name="Herrera S."/>
            <person name="Cordes E."/>
        </authorList>
    </citation>
    <scope>NUCLEOTIDE SEQUENCE</scope>
    <source>
        <strain evidence="11">USNM1676648</strain>
        <tissue evidence="11">Polyp</tissue>
    </source>
</reference>